<evidence type="ECO:0000313" key="1">
    <source>
        <dbReference type="EMBL" id="SMC81033.1"/>
    </source>
</evidence>
<reference evidence="2" key="1">
    <citation type="submission" date="2017-04" db="EMBL/GenBank/DDBJ databases">
        <authorList>
            <person name="Varghese N."/>
            <person name="Submissions S."/>
        </authorList>
    </citation>
    <scope>NUCLEOTIDE SEQUENCE [LARGE SCALE GENOMIC DNA]</scope>
    <source>
        <strain evidence="2">CGMCC 1.12708</strain>
    </source>
</reference>
<dbReference type="STRING" id="1434700.SAMN06296427_1094"/>
<dbReference type="AlphaFoldDB" id="A0A1W2C7A3"/>
<accession>A0A1W2C7A3</accession>
<dbReference type="RefSeq" id="WP_084018039.1">
    <property type="nucleotide sequence ID" value="NZ_FWXS01000009.1"/>
</dbReference>
<name>A0A1W2C7A3_9FLAO</name>
<proteinExistence type="predicted"/>
<organism evidence="1 2">
    <name type="scientific">Moheibacter sediminis</name>
    <dbReference type="NCBI Taxonomy" id="1434700"/>
    <lineage>
        <taxon>Bacteria</taxon>
        <taxon>Pseudomonadati</taxon>
        <taxon>Bacteroidota</taxon>
        <taxon>Flavobacteriia</taxon>
        <taxon>Flavobacteriales</taxon>
        <taxon>Weeksellaceae</taxon>
        <taxon>Moheibacter</taxon>
    </lineage>
</organism>
<protein>
    <submittedName>
        <fullName evidence="1">Uncharacterized protein</fullName>
    </submittedName>
</protein>
<dbReference type="Proteomes" id="UP000192393">
    <property type="component" value="Unassembled WGS sequence"/>
</dbReference>
<dbReference type="OrthoDB" id="1264340at2"/>
<dbReference type="EMBL" id="FWXS01000009">
    <property type="protein sequence ID" value="SMC81033.1"/>
    <property type="molecule type" value="Genomic_DNA"/>
</dbReference>
<gene>
    <name evidence="1" type="ORF">SAMN06296427_1094</name>
</gene>
<keyword evidence="2" id="KW-1185">Reference proteome</keyword>
<sequence>MNYFVILFIMFFGNSCNSQQKSIKSQEVTDRYNVYQIDSIDNYFIIYAKKENAIFKIVSKKEESERCNMIRINSSYIFDLYSHSSVLPTINGETVTPVSVYDVVCYTFENGTKICTDRKNGIYDLYYAKNVKGLCLEE</sequence>
<evidence type="ECO:0000313" key="2">
    <source>
        <dbReference type="Proteomes" id="UP000192393"/>
    </source>
</evidence>